<dbReference type="AlphaFoldDB" id="A0A248VYF9"/>
<reference evidence="1 2" key="1">
    <citation type="submission" date="2017-08" db="EMBL/GenBank/DDBJ databases">
        <title>Identification and genetic characteristics of simultaneous BTEX- and naphthalene-degrading Paraburkholderia sp. BN5 isolated from petroleum-contaminated soil.</title>
        <authorList>
            <person name="Lee Y."/>
            <person name="Jeon C.O."/>
        </authorList>
    </citation>
    <scope>NUCLEOTIDE SEQUENCE [LARGE SCALE GENOMIC DNA]</scope>
    <source>
        <strain evidence="1 2">BN5</strain>
        <plasmid evidence="1 2">pBN1</plasmid>
    </source>
</reference>
<gene>
    <name evidence="1" type="ORF">CJU94_36075</name>
</gene>
<protein>
    <submittedName>
        <fullName evidence="1">Uncharacterized protein</fullName>
    </submittedName>
</protein>
<sequence length="115" mass="12166">MTDIADASGAADAVLVRMTQDGRKVEVIDGWVCLAGVREADHLVALTEHPNRQMIARSVPGATHVAGRLPLTHEETAIAQGAMSAAQRQFDASPAGIAQRLRRAVWAKTAAEGVE</sequence>
<keyword evidence="2" id="KW-1185">Reference proteome</keyword>
<evidence type="ECO:0000313" key="1">
    <source>
        <dbReference type="EMBL" id="ASW03562.1"/>
    </source>
</evidence>
<dbReference type="OrthoDB" id="8563207at2"/>
<dbReference type="EMBL" id="CP022991">
    <property type="protein sequence ID" value="ASW03562.1"/>
    <property type="molecule type" value="Genomic_DNA"/>
</dbReference>
<keyword evidence="1" id="KW-0614">Plasmid</keyword>
<geneLocation type="plasmid" evidence="1 2">
    <name>pBN1</name>
</geneLocation>
<accession>A0A248VYF9</accession>
<dbReference type="RefSeq" id="WP_095423383.1">
    <property type="nucleotide sequence ID" value="NZ_CP022991.1"/>
</dbReference>
<proteinExistence type="predicted"/>
<dbReference type="Proteomes" id="UP000215158">
    <property type="component" value="Plasmid pBN1"/>
</dbReference>
<organism evidence="1 2">
    <name type="scientific">Paraburkholderia aromaticivorans</name>
    <dbReference type="NCBI Taxonomy" id="2026199"/>
    <lineage>
        <taxon>Bacteria</taxon>
        <taxon>Pseudomonadati</taxon>
        <taxon>Pseudomonadota</taxon>
        <taxon>Betaproteobacteria</taxon>
        <taxon>Burkholderiales</taxon>
        <taxon>Burkholderiaceae</taxon>
        <taxon>Paraburkholderia</taxon>
    </lineage>
</organism>
<evidence type="ECO:0000313" key="2">
    <source>
        <dbReference type="Proteomes" id="UP000215158"/>
    </source>
</evidence>
<dbReference type="KEGG" id="parb:CJU94_36075"/>
<name>A0A248VYF9_9BURK</name>